<dbReference type="GO" id="GO:0012505">
    <property type="term" value="C:endomembrane system"/>
    <property type="evidence" value="ECO:0007669"/>
    <property type="project" value="UniProtKB-SubCell"/>
</dbReference>
<dbReference type="InterPro" id="IPR038896">
    <property type="entry name" value="RNF170"/>
</dbReference>
<feature type="domain" description="DUF1232" evidence="6">
    <location>
        <begin position="93"/>
        <end position="127"/>
    </location>
</feature>
<accession>A0A438BVM7</accession>
<evidence type="ECO:0000256" key="3">
    <source>
        <dbReference type="ARBA" id="ARBA00022989"/>
    </source>
</evidence>
<keyword evidence="4 5" id="KW-0472">Membrane</keyword>
<feature type="transmembrane region" description="Helical" evidence="5">
    <location>
        <begin position="123"/>
        <end position="141"/>
    </location>
</feature>
<reference evidence="7 8" key="1">
    <citation type="journal article" date="2018" name="PLoS Genet.">
        <title>Population sequencing reveals clonal diversity and ancestral inbreeding in the grapevine cultivar Chardonnay.</title>
        <authorList>
            <person name="Roach M.J."/>
            <person name="Johnson D.L."/>
            <person name="Bohlmann J."/>
            <person name="van Vuuren H.J."/>
            <person name="Jones S.J."/>
            <person name="Pretorius I.S."/>
            <person name="Schmidt S.A."/>
            <person name="Borneman A.R."/>
        </authorList>
    </citation>
    <scope>NUCLEOTIDE SEQUENCE [LARGE SCALE GENOMIC DNA]</scope>
    <source>
        <strain evidence="8">cv. Chardonnay</strain>
        <tissue evidence="7">Leaf</tissue>
    </source>
</reference>
<evidence type="ECO:0000313" key="8">
    <source>
        <dbReference type="Proteomes" id="UP000288805"/>
    </source>
</evidence>
<dbReference type="PANTHER" id="PTHR22894">
    <property type="entry name" value="RING-TYPE DOMAIN-CONTAINING PROTEIN"/>
    <property type="match status" value="1"/>
</dbReference>
<dbReference type="EMBL" id="QGNW01002606">
    <property type="protein sequence ID" value="RVW15022.1"/>
    <property type="molecule type" value="Genomic_DNA"/>
</dbReference>
<evidence type="ECO:0000259" key="6">
    <source>
        <dbReference type="Pfam" id="PF06803"/>
    </source>
</evidence>
<comment type="caution">
    <text evidence="7">The sequence shown here is derived from an EMBL/GenBank/DDBJ whole genome shotgun (WGS) entry which is preliminary data.</text>
</comment>
<dbReference type="PANTHER" id="PTHR22894:SF5">
    <property type="entry name" value="RING-TYPE DOMAIN-CONTAINING PROTEIN"/>
    <property type="match status" value="1"/>
</dbReference>
<evidence type="ECO:0000256" key="2">
    <source>
        <dbReference type="ARBA" id="ARBA00022692"/>
    </source>
</evidence>
<dbReference type="GO" id="GO:0061630">
    <property type="term" value="F:ubiquitin protein ligase activity"/>
    <property type="evidence" value="ECO:0007669"/>
    <property type="project" value="InterPro"/>
</dbReference>
<evidence type="ECO:0000313" key="7">
    <source>
        <dbReference type="EMBL" id="RVW15022.1"/>
    </source>
</evidence>
<evidence type="ECO:0000256" key="5">
    <source>
        <dbReference type="SAM" id="Phobius"/>
    </source>
</evidence>
<organism evidence="7 8">
    <name type="scientific">Vitis vinifera</name>
    <name type="common">Grape</name>
    <dbReference type="NCBI Taxonomy" id="29760"/>
    <lineage>
        <taxon>Eukaryota</taxon>
        <taxon>Viridiplantae</taxon>
        <taxon>Streptophyta</taxon>
        <taxon>Embryophyta</taxon>
        <taxon>Tracheophyta</taxon>
        <taxon>Spermatophyta</taxon>
        <taxon>Magnoliopsida</taxon>
        <taxon>eudicotyledons</taxon>
        <taxon>Gunneridae</taxon>
        <taxon>Pentapetalae</taxon>
        <taxon>rosids</taxon>
        <taxon>Vitales</taxon>
        <taxon>Vitaceae</taxon>
        <taxon>Viteae</taxon>
        <taxon>Vitis</taxon>
    </lineage>
</organism>
<feature type="transmembrane region" description="Helical" evidence="5">
    <location>
        <begin position="84"/>
        <end position="103"/>
    </location>
</feature>
<evidence type="ECO:0000256" key="4">
    <source>
        <dbReference type="ARBA" id="ARBA00023136"/>
    </source>
</evidence>
<name>A0A438BVM7_VITVI</name>
<sequence>MLLSIASSKHAWVAEMWEQTGEGRCWNPRFTRQIHDWELDEVETFFRKLQLLELKKHHVETTCVFWDAAWDSDNQQTAVGVSGAALGFTILFVVMLTSIIYIVSPVDIIPEGVVGILGLLDDFIIAFICFLHIAAIYRSVLVHRHGGP</sequence>
<protein>
    <recommendedName>
        <fullName evidence="6">DUF1232 domain-containing protein</fullName>
    </recommendedName>
</protein>
<dbReference type="InterPro" id="IPR010652">
    <property type="entry name" value="DUF1232"/>
</dbReference>
<keyword evidence="3 5" id="KW-1133">Transmembrane helix</keyword>
<dbReference type="Proteomes" id="UP000288805">
    <property type="component" value="Unassembled WGS sequence"/>
</dbReference>
<proteinExistence type="predicted"/>
<gene>
    <name evidence="7" type="ORF">CK203_084814</name>
</gene>
<dbReference type="Pfam" id="PF06803">
    <property type="entry name" value="DUF1232"/>
    <property type="match status" value="1"/>
</dbReference>
<dbReference type="AlphaFoldDB" id="A0A438BVM7"/>
<comment type="subcellular location">
    <subcellularLocation>
        <location evidence="1">Endomembrane system</location>
        <topology evidence="1">Multi-pass membrane protein</topology>
    </subcellularLocation>
</comment>
<evidence type="ECO:0000256" key="1">
    <source>
        <dbReference type="ARBA" id="ARBA00004127"/>
    </source>
</evidence>
<keyword evidence="2 5" id="KW-0812">Transmembrane</keyword>